<dbReference type="CDD" id="cd01949">
    <property type="entry name" value="GGDEF"/>
    <property type="match status" value="1"/>
</dbReference>
<dbReference type="Pfam" id="PF13176">
    <property type="entry name" value="TPR_7"/>
    <property type="match status" value="1"/>
</dbReference>
<dbReference type="GO" id="GO:0052621">
    <property type="term" value="F:diguanylate cyclase activity"/>
    <property type="evidence" value="ECO:0007669"/>
    <property type="project" value="UniProtKB-EC"/>
</dbReference>
<accession>A0A4Y8WKU4</accession>
<evidence type="ECO:0000313" key="7">
    <source>
        <dbReference type="Proteomes" id="UP000297753"/>
    </source>
</evidence>
<proteinExistence type="predicted"/>
<sequence>MKRYLSFVITYFALSASFSAHAACNVEPQHDFLYQQVESDERSMLNFYYQSLCRPGQVQLSNISLPSNASVQGKALYYFGLLNLKKYEGIAINTPPDLVQIGQQNGISWITAEAKLNNAIKLIESDQLREGERLLHETIPIAREIGYKRLLARIYRWLGNIKMQHSDIKGSLNYYKMAYALVNEIGDNFQATMTLNNIATVYMQSEEWKQANSYIKNALSLYVENNYDNSLFEAILYANSSAIYFATGDHQQAADYMRLALQEADKTGSNRIKFSTLSNMSQLYSSVGRPTEALDMAQRCLDLSKQSPDSPVMLATCYDSFATAYLAQENYDQTIAYAHKSLDILAISESKETAWELQLLAHLVTAYEKLGDYQQALNYMKQSALLKQDFNRQTYNEEIISEKGALERTLNKREVELLEATNALQAAKLEEQRSKNILYTALFIFVSYFAARVLLRLKQSNSELKEQNHTDLLTGAYNRRYLEQWVKQEKIVTSNVLVSVLDIDHFKSFNDQHGHDIGDMVLKETVQVLQGQLRKQDQLIRWGGEEFILLIPLDGGENVTGILERLLRCIESHQYAYGSQQFSVTISMGAKVCSGQSLSSHWDENFAQADAALYQAKSAGRNRYQVAV</sequence>
<comment type="caution">
    <text evidence="6">The sequence shown here is derived from an EMBL/GenBank/DDBJ whole genome shotgun (WGS) entry which is preliminary data.</text>
</comment>
<dbReference type="PANTHER" id="PTHR45138">
    <property type="entry name" value="REGULATORY COMPONENTS OF SENSORY TRANSDUCTION SYSTEM"/>
    <property type="match status" value="1"/>
</dbReference>
<dbReference type="InterPro" id="IPR050469">
    <property type="entry name" value="Diguanylate_Cyclase"/>
</dbReference>
<dbReference type="Gene3D" id="1.25.40.10">
    <property type="entry name" value="Tetratricopeptide repeat domain"/>
    <property type="match status" value="2"/>
</dbReference>
<dbReference type="SUPFAM" id="SSF48452">
    <property type="entry name" value="TPR-like"/>
    <property type="match status" value="2"/>
</dbReference>
<dbReference type="InterPro" id="IPR043128">
    <property type="entry name" value="Rev_trsase/Diguanyl_cyclase"/>
</dbReference>
<dbReference type="PANTHER" id="PTHR45138:SF9">
    <property type="entry name" value="DIGUANYLATE CYCLASE DGCM-RELATED"/>
    <property type="match status" value="1"/>
</dbReference>
<name>A0A4Y8WKU4_9VIBR</name>
<dbReference type="NCBIfam" id="TIGR00254">
    <property type="entry name" value="GGDEF"/>
    <property type="match status" value="1"/>
</dbReference>
<evidence type="ECO:0000256" key="3">
    <source>
        <dbReference type="ARBA" id="ARBA00034247"/>
    </source>
</evidence>
<dbReference type="EC" id="2.7.7.65" evidence="2"/>
<evidence type="ECO:0000259" key="5">
    <source>
        <dbReference type="PROSITE" id="PS50887"/>
    </source>
</evidence>
<dbReference type="EMBL" id="SATR01000002">
    <property type="protein sequence ID" value="TFH93225.1"/>
    <property type="molecule type" value="Genomic_DNA"/>
</dbReference>
<feature type="signal peptide" evidence="4">
    <location>
        <begin position="1"/>
        <end position="22"/>
    </location>
</feature>
<organism evidence="6 7">
    <name type="scientific">Vibrio ouci</name>
    <dbReference type="NCBI Taxonomy" id="2499078"/>
    <lineage>
        <taxon>Bacteria</taxon>
        <taxon>Pseudomonadati</taxon>
        <taxon>Pseudomonadota</taxon>
        <taxon>Gammaproteobacteria</taxon>
        <taxon>Vibrionales</taxon>
        <taxon>Vibrionaceae</taxon>
        <taxon>Vibrio</taxon>
    </lineage>
</organism>
<protein>
    <recommendedName>
        <fullName evidence="2">diguanylate cyclase</fullName>
        <ecNumber evidence="2">2.7.7.65</ecNumber>
    </recommendedName>
</protein>
<reference evidence="6 7" key="1">
    <citation type="submission" date="2019-01" db="EMBL/GenBank/DDBJ databases">
        <title>Vibrio BEI176 sp. nov, a marine bacterium isolated from China: eastern marignal seas.</title>
        <authorList>
            <person name="Li B."/>
        </authorList>
    </citation>
    <scope>NUCLEOTIDE SEQUENCE [LARGE SCALE GENOMIC DNA]</scope>
    <source>
        <strain evidence="6 7">BEI176</strain>
    </source>
</reference>
<dbReference type="FunFam" id="3.30.70.270:FF:000001">
    <property type="entry name" value="Diguanylate cyclase domain protein"/>
    <property type="match status" value="1"/>
</dbReference>
<evidence type="ECO:0000313" key="6">
    <source>
        <dbReference type="EMBL" id="TFH93225.1"/>
    </source>
</evidence>
<dbReference type="SMART" id="SM00267">
    <property type="entry name" value="GGDEF"/>
    <property type="match status" value="1"/>
</dbReference>
<gene>
    <name evidence="6" type="ORF">ELS82_02105</name>
</gene>
<evidence type="ECO:0000256" key="2">
    <source>
        <dbReference type="ARBA" id="ARBA00012528"/>
    </source>
</evidence>
<evidence type="ECO:0000256" key="1">
    <source>
        <dbReference type="ARBA" id="ARBA00001946"/>
    </source>
</evidence>
<evidence type="ECO:0000256" key="4">
    <source>
        <dbReference type="SAM" id="SignalP"/>
    </source>
</evidence>
<keyword evidence="4" id="KW-0732">Signal</keyword>
<dbReference type="PROSITE" id="PS50887">
    <property type="entry name" value="GGDEF"/>
    <property type="match status" value="1"/>
</dbReference>
<feature type="domain" description="GGDEF" evidence="5">
    <location>
        <begin position="494"/>
        <end position="628"/>
    </location>
</feature>
<dbReference type="InterPro" id="IPR029787">
    <property type="entry name" value="Nucleotide_cyclase"/>
</dbReference>
<dbReference type="Pfam" id="PF00990">
    <property type="entry name" value="GGDEF"/>
    <property type="match status" value="1"/>
</dbReference>
<dbReference type="Pfam" id="PF13424">
    <property type="entry name" value="TPR_12"/>
    <property type="match status" value="1"/>
</dbReference>
<dbReference type="SMART" id="SM00028">
    <property type="entry name" value="TPR"/>
    <property type="match status" value="6"/>
</dbReference>
<dbReference type="RefSeq" id="WP_134834008.1">
    <property type="nucleotide sequence ID" value="NZ_SATR01000002.1"/>
</dbReference>
<dbReference type="AlphaFoldDB" id="A0A4Y8WKU4"/>
<keyword evidence="7" id="KW-1185">Reference proteome</keyword>
<dbReference type="SUPFAM" id="SSF55073">
    <property type="entry name" value="Nucleotide cyclase"/>
    <property type="match status" value="1"/>
</dbReference>
<dbReference type="Gene3D" id="3.30.70.270">
    <property type="match status" value="1"/>
</dbReference>
<dbReference type="InterPro" id="IPR019734">
    <property type="entry name" value="TPR_rpt"/>
</dbReference>
<dbReference type="Proteomes" id="UP000297753">
    <property type="component" value="Unassembled WGS sequence"/>
</dbReference>
<comment type="cofactor">
    <cofactor evidence="1">
        <name>Mg(2+)</name>
        <dbReference type="ChEBI" id="CHEBI:18420"/>
    </cofactor>
</comment>
<comment type="catalytic activity">
    <reaction evidence="3">
        <text>2 GTP = 3',3'-c-di-GMP + 2 diphosphate</text>
        <dbReference type="Rhea" id="RHEA:24898"/>
        <dbReference type="ChEBI" id="CHEBI:33019"/>
        <dbReference type="ChEBI" id="CHEBI:37565"/>
        <dbReference type="ChEBI" id="CHEBI:58805"/>
        <dbReference type="EC" id="2.7.7.65"/>
    </reaction>
</comment>
<dbReference type="InterPro" id="IPR011990">
    <property type="entry name" value="TPR-like_helical_dom_sf"/>
</dbReference>
<dbReference type="InterPro" id="IPR000160">
    <property type="entry name" value="GGDEF_dom"/>
</dbReference>
<dbReference type="OrthoDB" id="6191081at2"/>
<feature type="chain" id="PRO_5021336660" description="diguanylate cyclase" evidence="4">
    <location>
        <begin position="23"/>
        <end position="628"/>
    </location>
</feature>